<comment type="caution">
    <text evidence="1">The sequence shown here is derived from an EMBL/GenBank/DDBJ whole genome shotgun (WGS) entry which is preliminary data.</text>
</comment>
<dbReference type="AlphaFoldDB" id="A0AAD7RUE1"/>
<dbReference type="InterPro" id="IPR036397">
    <property type="entry name" value="RNaseH_sf"/>
</dbReference>
<gene>
    <name evidence="1" type="ORF">AAFF_G00103920</name>
</gene>
<dbReference type="InterPro" id="IPR012337">
    <property type="entry name" value="RNaseH-like_sf"/>
</dbReference>
<dbReference type="EMBL" id="JAINUG010000169">
    <property type="protein sequence ID" value="KAJ8390457.1"/>
    <property type="molecule type" value="Genomic_DNA"/>
</dbReference>
<dbReference type="Proteomes" id="UP001221898">
    <property type="component" value="Unassembled WGS sequence"/>
</dbReference>
<evidence type="ECO:0000313" key="1">
    <source>
        <dbReference type="EMBL" id="KAJ8390457.1"/>
    </source>
</evidence>
<dbReference type="InterPro" id="IPR043128">
    <property type="entry name" value="Rev_trsase/Diguanyl_cyclase"/>
</dbReference>
<dbReference type="GO" id="GO:0006259">
    <property type="term" value="P:DNA metabolic process"/>
    <property type="evidence" value="ECO:0007669"/>
    <property type="project" value="UniProtKB-ARBA"/>
</dbReference>
<evidence type="ECO:0000313" key="2">
    <source>
        <dbReference type="Proteomes" id="UP001221898"/>
    </source>
</evidence>
<proteinExistence type="predicted"/>
<dbReference type="PANTHER" id="PTHR37984">
    <property type="entry name" value="PROTEIN CBG26694"/>
    <property type="match status" value="1"/>
</dbReference>
<dbReference type="GO" id="GO:0003676">
    <property type="term" value="F:nucleic acid binding"/>
    <property type="evidence" value="ECO:0007669"/>
    <property type="project" value="InterPro"/>
</dbReference>
<reference evidence="1" key="1">
    <citation type="journal article" date="2023" name="Science">
        <title>Genome structures resolve the early diversification of teleost fishes.</title>
        <authorList>
            <person name="Parey E."/>
            <person name="Louis A."/>
            <person name="Montfort J."/>
            <person name="Bouchez O."/>
            <person name="Roques C."/>
            <person name="Iampietro C."/>
            <person name="Lluch J."/>
            <person name="Castinel A."/>
            <person name="Donnadieu C."/>
            <person name="Desvignes T."/>
            <person name="Floi Bucao C."/>
            <person name="Jouanno E."/>
            <person name="Wen M."/>
            <person name="Mejri S."/>
            <person name="Dirks R."/>
            <person name="Jansen H."/>
            <person name="Henkel C."/>
            <person name="Chen W.J."/>
            <person name="Zahm M."/>
            <person name="Cabau C."/>
            <person name="Klopp C."/>
            <person name="Thompson A.W."/>
            <person name="Robinson-Rechavi M."/>
            <person name="Braasch I."/>
            <person name="Lecointre G."/>
            <person name="Bobe J."/>
            <person name="Postlethwait J.H."/>
            <person name="Berthelot C."/>
            <person name="Roest Crollius H."/>
            <person name="Guiguen Y."/>
        </authorList>
    </citation>
    <scope>NUCLEOTIDE SEQUENCE</scope>
    <source>
        <strain evidence="1">NC1722</strain>
    </source>
</reference>
<dbReference type="InterPro" id="IPR050951">
    <property type="entry name" value="Retrovirus_Pol_polyprotein"/>
</dbReference>
<dbReference type="Gene3D" id="3.30.70.270">
    <property type="match status" value="2"/>
</dbReference>
<dbReference type="PANTHER" id="PTHR37984:SF5">
    <property type="entry name" value="PROTEIN NYNRIN-LIKE"/>
    <property type="match status" value="1"/>
</dbReference>
<name>A0AAD7RUE1_9TELE</name>
<accession>A0AAD7RUE1</accession>
<dbReference type="SUPFAM" id="SSF53098">
    <property type="entry name" value="Ribonuclease H-like"/>
    <property type="match status" value="1"/>
</dbReference>
<dbReference type="InterPro" id="IPR043502">
    <property type="entry name" value="DNA/RNA_pol_sf"/>
</dbReference>
<dbReference type="Gene3D" id="3.30.420.10">
    <property type="entry name" value="Ribonuclease H-like superfamily/Ribonuclease H"/>
    <property type="match status" value="1"/>
</dbReference>
<organism evidence="1 2">
    <name type="scientific">Aldrovandia affinis</name>
    <dbReference type="NCBI Taxonomy" id="143900"/>
    <lineage>
        <taxon>Eukaryota</taxon>
        <taxon>Metazoa</taxon>
        <taxon>Chordata</taxon>
        <taxon>Craniata</taxon>
        <taxon>Vertebrata</taxon>
        <taxon>Euteleostomi</taxon>
        <taxon>Actinopterygii</taxon>
        <taxon>Neopterygii</taxon>
        <taxon>Teleostei</taxon>
        <taxon>Notacanthiformes</taxon>
        <taxon>Halosauridae</taxon>
        <taxon>Aldrovandia</taxon>
    </lineage>
</organism>
<protein>
    <submittedName>
        <fullName evidence="1">Uncharacterized protein</fullName>
    </submittedName>
</protein>
<sequence length="202" mass="22730">MMRESSFREWFGEGGTKLQDPSAWLALTTANGHNIPYINCTELKLKPSKCHLFQSRVQYLGHVVSEKGVTPVGEKVSAVSECPQPKTVRELRAFLGLVGYYRRFIKDFSKTGKSPSATERASLQSDTRRILRERKTLTLKEGVLYHQTPVATTQAPLVSITTTCPLELVAMDFLKLPLSTDGHQYVLVVTDHFTKYLWAIPT</sequence>
<keyword evidence="2" id="KW-1185">Reference proteome</keyword>
<dbReference type="SUPFAM" id="SSF56672">
    <property type="entry name" value="DNA/RNA polymerases"/>
    <property type="match status" value="1"/>
</dbReference>